<comment type="similarity">
    <text evidence="2 8">Belongs to the ERG2 family.</text>
</comment>
<feature type="transmembrane region" description="Helical" evidence="8">
    <location>
        <begin position="20"/>
        <end position="42"/>
    </location>
</feature>
<dbReference type="PANTHER" id="PTHR10868:SF1">
    <property type="entry name" value="SIGMA NON-OPIOID INTRACELLULAR RECEPTOR 1"/>
    <property type="match status" value="1"/>
</dbReference>
<name>A0A317XL58_9BASI</name>
<evidence type="ECO:0000256" key="3">
    <source>
        <dbReference type="ARBA" id="ARBA00022692"/>
    </source>
</evidence>
<keyword evidence="4" id="KW-0256">Endoplasmic reticulum</keyword>
<dbReference type="GO" id="GO:0005789">
    <property type="term" value="C:endoplasmic reticulum membrane"/>
    <property type="evidence" value="ECO:0007669"/>
    <property type="project" value="UniProtKB-SubCell"/>
</dbReference>
<dbReference type="InterPro" id="IPR006716">
    <property type="entry name" value="ERG2_sigma1_rcpt-like"/>
</dbReference>
<dbReference type="EMBL" id="KZ819198">
    <property type="protein sequence ID" value="PWY98542.1"/>
    <property type="molecule type" value="Genomic_DNA"/>
</dbReference>
<evidence type="ECO:0000313" key="9">
    <source>
        <dbReference type="EMBL" id="PWY98542.1"/>
    </source>
</evidence>
<accession>A0A317XL58</accession>
<dbReference type="STRING" id="1882483.A0A317XL58"/>
<dbReference type="EC" id="5.-.-.-" evidence="8"/>
<evidence type="ECO:0000256" key="8">
    <source>
        <dbReference type="RuleBase" id="RU368083"/>
    </source>
</evidence>
<dbReference type="PANTHER" id="PTHR10868">
    <property type="entry name" value="SIGMA 1-TYPE OPIOID RECEPTOR-RELATED"/>
    <property type="match status" value="1"/>
</dbReference>
<reference evidence="9 10" key="1">
    <citation type="journal article" date="2018" name="Mol. Biol. Evol.">
        <title>Broad Genomic Sampling Reveals a Smut Pathogenic Ancestry of the Fungal Clade Ustilaginomycotina.</title>
        <authorList>
            <person name="Kijpornyongpan T."/>
            <person name="Mondo S.J."/>
            <person name="Barry K."/>
            <person name="Sandor L."/>
            <person name="Lee J."/>
            <person name="Lipzen A."/>
            <person name="Pangilinan J."/>
            <person name="LaButti K."/>
            <person name="Hainaut M."/>
            <person name="Henrissat B."/>
            <person name="Grigoriev I.V."/>
            <person name="Spatafora J.W."/>
            <person name="Aime M.C."/>
        </authorList>
    </citation>
    <scope>NUCLEOTIDE SEQUENCE [LARGE SCALE GENOMIC DNA]</scope>
    <source>
        <strain evidence="9 10">MCA 3645</strain>
    </source>
</reference>
<dbReference type="GO" id="GO:0006696">
    <property type="term" value="P:ergosterol biosynthetic process"/>
    <property type="evidence" value="ECO:0007669"/>
    <property type="project" value="TreeGrafter"/>
</dbReference>
<dbReference type="InParanoid" id="A0A317XL58"/>
<dbReference type="Pfam" id="PF04622">
    <property type="entry name" value="ERG2_Sigma1R"/>
    <property type="match status" value="1"/>
</dbReference>
<organism evidence="9 10">
    <name type="scientific">Testicularia cyperi</name>
    <dbReference type="NCBI Taxonomy" id="1882483"/>
    <lineage>
        <taxon>Eukaryota</taxon>
        <taxon>Fungi</taxon>
        <taxon>Dikarya</taxon>
        <taxon>Basidiomycota</taxon>
        <taxon>Ustilaginomycotina</taxon>
        <taxon>Ustilaginomycetes</taxon>
        <taxon>Ustilaginales</taxon>
        <taxon>Anthracoideaceae</taxon>
        <taxon>Testicularia</taxon>
    </lineage>
</organism>
<dbReference type="UniPathway" id="UPA00768"/>
<comment type="subcellular location">
    <subcellularLocation>
        <location evidence="1">Endoplasmic reticulum membrane</location>
    </subcellularLocation>
</comment>
<proteinExistence type="inferred from homology"/>
<evidence type="ECO:0000256" key="6">
    <source>
        <dbReference type="ARBA" id="ARBA00023136"/>
    </source>
</evidence>
<keyword evidence="9" id="KW-0413">Isomerase</keyword>
<dbReference type="FunCoup" id="A0A317XL58">
    <property type="interactions" value="145"/>
</dbReference>
<keyword evidence="6 8" id="KW-0472">Membrane</keyword>
<keyword evidence="5 8" id="KW-1133">Transmembrane helix</keyword>
<dbReference type="AlphaFoldDB" id="A0A317XL58"/>
<keyword evidence="10" id="KW-1185">Reference proteome</keyword>
<evidence type="ECO:0000256" key="2">
    <source>
        <dbReference type="ARBA" id="ARBA00007141"/>
    </source>
</evidence>
<gene>
    <name evidence="9" type="ORF">BCV70DRAFT_33656</name>
</gene>
<dbReference type="OrthoDB" id="347124at2759"/>
<comment type="function">
    <text evidence="8">Catalyzes the reaction which results in unsaturation at C-7 in the B ring of sterols.</text>
</comment>
<evidence type="ECO:0000313" key="10">
    <source>
        <dbReference type="Proteomes" id="UP000246740"/>
    </source>
</evidence>
<evidence type="ECO:0000256" key="5">
    <source>
        <dbReference type="ARBA" id="ARBA00022989"/>
    </source>
</evidence>
<keyword evidence="3 8" id="KW-0812">Transmembrane</keyword>
<dbReference type="Proteomes" id="UP000246740">
    <property type="component" value="Unassembled WGS sequence"/>
</dbReference>
<protein>
    <recommendedName>
        <fullName evidence="8">C-8 sterol isomerase</fullName>
        <ecNumber evidence="8">5.-.-.-</ecNumber>
    </recommendedName>
    <alternativeName>
        <fullName evidence="8">Delta-8--delta-7 sterol isomerase</fullName>
    </alternativeName>
</protein>
<comment type="pathway">
    <text evidence="7 8">Steroid metabolism; ergosterol biosynthesis.</text>
</comment>
<sequence length="243" mass="26515">MSSHRPRAKKPSSGRGGRGLFSRCTMLTTSVLVGLVAVFAVLDSIRSRFYIFDHEKIYSVASGAVARNPGNATAIFDEILGSLRADPATAPYINKNHFSIEEEWMFNNAGGAMGSMFILHASVTEYLIFFGTPVGTEGHTGRHTADDYFNILTGDQYAFAAGALKAEHYPAGSVHHLRRGHVKQYMMPEGGCWALELAQGWIPPMLPFGLADVLSSTLDIPTFAKTVWITAREMVGNLLLGKF</sequence>
<evidence type="ECO:0000256" key="4">
    <source>
        <dbReference type="ARBA" id="ARBA00022824"/>
    </source>
</evidence>
<evidence type="ECO:0000256" key="7">
    <source>
        <dbReference type="ARBA" id="ARBA00029435"/>
    </source>
</evidence>
<dbReference type="GO" id="GO:0016853">
    <property type="term" value="F:isomerase activity"/>
    <property type="evidence" value="ECO:0007669"/>
    <property type="project" value="UniProtKB-KW"/>
</dbReference>
<evidence type="ECO:0000256" key="1">
    <source>
        <dbReference type="ARBA" id="ARBA00004586"/>
    </source>
</evidence>